<keyword evidence="3" id="KW-1133">Transmembrane helix</keyword>
<protein>
    <recommendedName>
        <fullName evidence="5">Putative zinc-finger domain-containing protein</fullName>
    </recommendedName>
</protein>
<dbReference type="InterPro" id="IPR051474">
    <property type="entry name" value="Anti-sigma-K/W_factor"/>
</dbReference>
<feature type="domain" description="Putative zinc-finger" evidence="5">
    <location>
        <begin position="10"/>
        <end position="39"/>
    </location>
</feature>
<sequence length="202" mass="22802">MTTKTQHPDELLAWYVNGTLSKSELQQVESHLHTCTQCQSEVKLLQTLHQHVRNEKVAGPGEIARKRLMKTIKKNNPTGRKWWEQWAAAAAVIIIAVQSIVIIDNPGTGPTKHPGTNTGEMPALSMVISDIKIRFNKSARITEINKLLLSVDTSISAGPDENNFYYLDVRRFTAKDHPQKIQAVIKQLSKHKKLQNYVDTDK</sequence>
<dbReference type="GO" id="GO:0006417">
    <property type="term" value="P:regulation of translation"/>
    <property type="evidence" value="ECO:0007669"/>
    <property type="project" value="TreeGrafter"/>
</dbReference>
<keyword evidence="4" id="KW-0472">Membrane</keyword>
<dbReference type="InterPro" id="IPR041916">
    <property type="entry name" value="Anti_sigma_zinc_sf"/>
</dbReference>
<gene>
    <name evidence="6" type="ORF">MNBD_GAMMA12-59</name>
</gene>
<proteinExistence type="predicted"/>
<accession>A0A3B0YK67</accession>
<dbReference type="PANTHER" id="PTHR37461">
    <property type="entry name" value="ANTI-SIGMA-K FACTOR RSKA"/>
    <property type="match status" value="1"/>
</dbReference>
<evidence type="ECO:0000256" key="2">
    <source>
        <dbReference type="ARBA" id="ARBA00022692"/>
    </source>
</evidence>
<dbReference type="Gene3D" id="1.10.10.1320">
    <property type="entry name" value="Anti-sigma factor, zinc-finger domain"/>
    <property type="match status" value="1"/>
</dbReference>
<dbReference type="GO" id="GO:0016020">
    <property type="term" value="C:membrane"/>
    <property type="evidence" value="ECO:0007669"/>
    <property type="project" value="UniProtKB-SubCell"/>
</dbReference>
<evidence type="ECO:0000256" key="4">
    <source>
        <dbReference type="ARBA" id="ARBA00023136"/>
    </source>
</evidence>
<evidence type="ECO:0000259" key="5">
    <source>
        <dbReference type="Pfam" id="PF13490"/>
    </source>
</evidence>
<dbReference type="EMBL" id="UOFL01000182">
    <property type="protein sequence ID" value="VAW79801.1"/>
    <property type="molecule type" value="Genomic_DNA"/>
</dbReference>
<dbReference type="AlphaFoldDB" id="A0A3B0YK67"/>
<dbReference type="Pfam" id="PF13490">
    <property type="entry name" value="zf-HC2"/>
    <property type="match status" value="1"/>
</dbReference>
<dbReference type="GO" id="GO:0016989">
    <property type="term" value="F:sigma factor antagonist activity"/>
    <property type="evidence" value="ECO:0007669"/>
    <property type="project" value="TreeGrafter"/>
</dbReference>
<name>A0A3B0YK67_9ZZZZ</name>
<organism evidence="6">
    <name type="scientific">hydrothermal vent metagenome</name>
    <dbReference type="NCBI Taxonomy" id="652676"/>
    <lineage>
        <taxon>unclassified sequences</taxon>
        <taxon>metagenomes</taxon>
        <taxon>ecological metagenomes</taxon>
    </lineage>
</organism>
<dbReference type="PANTHER" id="PTHR37461:SF1">
    <property type="entry name" value="ANTI-SIGMA-K FACTOR RSKA"/>
    <property type="match status" value="1"/>
</dbReference>
<dbReference type="InterPro" id="IPR027383">
    <property type="entry name" value="Znf_put"/>
</dbReference>
<comment type="subcellular location">
    <subcellularLocation>
        <location evidence="1">Membrane</location>
        <topology evidence="1">Single-pass membrane protein</topology>
    </subcellularLocation>
</comment>
<keyword evidence="2" id="KW-0812">Transmembrane</keyword>
<evidence type="ECO:0000256" key="1">
    <source>
        <dbReference type="ARBA" id="ARBA00004167"/>
    </source>
</evidence>
<evidence type="ECO:0000256" key="3">
    <source>
        <dbReference type="ARBA" id="ARBA00022989"/>
    </source>
</evidence>
<reference evidence="6" key="1">
    <citation type="submission" date="2018-06" db="EMBL/GenBank/DDBJ databases">
        <authorList>
            <person name="Zhirakovskaya E."/>
        </authorList>
    </citation>
    <scope>NUCLEOTIDE SEQUENCE</scope>
</reference>
<evidence type="ECO:0000313" key="6">
    <source>
        <dbReference type="EMBL" id="VAW79801.1"/>
    </source>
</evidence>